<dbReference type="RefSeq" id="WP_043683084.1">
    <property type="nucleotide sequence ID" value="NZ_JACHIB010000002.1"/>
</dbReference>
<accession>A0A7W9WM38</accession>
<reference evidence="2 3" key="1">
    <citation type="submission" date="2020-08" db="EMBL/GenBank/DDBJ databases">
        <title>Genomic Encyclopedia of Type Strains, Phase IV (KMG-IV): sequencing the most valuable type-strain genomes for metagenomic binning, comparative biology and taxonomic classification.</title>
        <authorList>
            <person name="Goeker M."/>
        </authorList>
    </citation>
    <scope>NUCLEOTIDE SEQUENCE [LARGE SCALE GENOMIC DNA]</scope>
    <source>
        <strain evidence="2 3">DSM 12141</strain>
    </source>
</reference>
<name>A0A7W9WM38_CASDE</name>
<sequence length="136" mass="15643">MNIDRFKHQHVEILSGISMLRRLSHQGIADHAVDIAHELRALSQVVTQHLAIEDRILYPSLEQSGNDRMARMSVTYQSDMKGIASAFINFARRWGNATLLSRSPEEFRAEANTVLKNVHDRMLRENREFYPAIEAL</sequence>
<comment type="caution">
    <text evidence="2">The sequence shown here is derived from an EMBL/GenBank/DDBJ whole genome shotgun (WGS) entry which is preliminary data.</text>
</comment>
<evidence type="ECO:0000259" key="1">
    <source>
        <dbReference type="Pfam" id="PF01814"/>
    </source>
</evidence>
<evidence type="ECO:0000313" key="3">
    <source>
        <dbReference type="Proteomes" id="UP000541136"/>
    </source>
</evidence>
<gene>
    <name evidence="2" type="ORF">HNR28_000391</name>
</gene>
<feature type="domain" description="Hemerythrin-like" evidence="1">
    <location>
        <begin position="3"/>
        <end position="133"/>
    </location>
</feature>
<dbReference type="EMBL" id="JACHIB010000002">
    <property type="protein sequence ID" value="MBB6082371.1"/>
    <property type="molecule type" value="Genomic_DNA"/>
</dbReference>
<protein>
    <submittedName>
        <fullName evidence="2">DUF438 domain-containing protein</fullName>
    </submittedName>
</protein>
<evidence type="ECO:0000313" key="2">
    <source>
        <dbReference type="EMBL" id="MBB6082371.1"/>
    </source>
</evidence>
<organism evidence="2 3">
    <name type="scientific">Castellaniella defragrans</name>
    <name type="common">Alcaligenes defragrans</name>
    <dbReference type="NCBI Taxonomy" id="75697"/>
    <lineage>
        <taxon>Bacteria</taxon>
        <taxon>Pseudomonadati</taxon>
        <taxon>Pseudomonadota</taxon>
        <taxon>Betaproteobacteria</taxon>
        <taxon>Burkholderiales</taxon>
        <taxon>Alcaligenaceae</taxon>
        <taxon>Castellaniella</taxon>
    </lineage>
</organism>
<dbReference type="InterPro" id="IPR012312">
    <property type="entry name" value="Hemerythrin-like"/>
</dbReference>
<proteinExistence type="predicted"/>
<dbReference type="Pfam" id="PF01814">
    <property type="entry name" value="Hemerythrin"/>
    <property type="match status" value="1"/>
</dbReference>
<dbReference type="AlphaFoldDB" id="A0A7W9WM38"/>
<dbReference type="Gene3D" id="1.20.120.520">
    <property type="entry name" value="nmb1532 protein domain like"/>
    <property type="match status" value="1"/>
</dbReference>
<dbReference type="Proteomes" id="UP000541136">
    <property type="component" value="Unassembled WGS sequence"/>
</dbReference>